<dbReference type="InterPro" id="IPR036388">
    <property type="entry name" value="WH-like_DNA-bd_sf"/>
</dbReference>
<evidence type="ECO:0000259" key="2">
    <source>
        <dbReference type="Pfam" id="PF12802"/>
    </source>
</evidence>
<dbReference type="SUPFAM" id="SSF53067">
    <property type="entry name" value="Actin-like ATPase domain"/>
    <property type="match status" value="1"/>
</dbReference>
<keyword evidence="4" id="KW-1185">Reference proteome</keyword>
<dbReference type="Gene3D" id="1.10.10.10">
    <property type="entry name" value="Winged helix-like DNA-binding domain superfamily/Winged helix DNA-binding domain"/>
    <property type="match status" value="1"/>
</dbReference>
<dbReference type="EMBL" id="CP012677">
    <property type="protein sequence ID" value="ALE91232.1"/>
    <property type="molecule type" value="Genomic_DNA"/>
</dbReference>
<dbReference type="OrthoDB" id="3189808at2"/>
<dbReference type="InterPro" id="IPR000600">
    <property type="entry name" value="ROK"/>
</dbReference>
<dbReference type="CDD" id="cd00090">
    <property type="entry name" value="HTH_ARSR"/>
    <property type="match status" value="1"/>
</dbReference>
<dbReference type="Gene3D" id="3.30.420.40">
    <property type="match status" value="2"/>
</dbReference>
<protein>
    <recommendedName>
        <fullName evidence="2">HTH marR-type domain-containing protein</fullName>
    </recommendedName>
</protein>
<dbReference type="SUPFAM" id="SSF46785">
    <property type="entry name" value="Winged helix' DNA-binding domain"/>
    <property type="match status" value="1"/>
</dbReference>
<dbReference type="PANTHER" id="PTHR18964">
    <property type="entry name" value="ROK (REPRESSOR, ORF, KINASE) FAMILY"/>
    <property type="match status" value="1"/>
</dbReference>
<comment type="similarity">
    <text evidence="1">Belongs to the ROK (NagC/XylR) family.</text>
</comment>
<dbReference type="RefSeq" id="WP_062004817.1">
    <property type="nucleotide sequence ID" value="NZ_CP012677.1"/>
</dbReference>
<sequence>MSTGNLAVDVLRSIAAQPITRSALAREMGLAPSTISTKVNDLMKAGLVEEGGMAPSQGGRPGRLLSISYRTGRIAVIDMGVKHAKLGLADLSRTILCNESFEVDVEQGPIATVELLAAKVRAMLEREGGELLSVGICLPGPIDVIRRVAVAPSRMPGWHNQDVGALLEEALGVPAITDNDANLAALGEYLTRPDAAANSITVLAGTGVGTGIIVGGELYRGSSYASGDITHTKVEAAADRMCSCGNRGCLETIASGAAIVSDLVKIGTQVNDIFEVLNLVRDGDPTANGVVREAGRQLGLALSTVVNFFNPGDIYLTGALSGASVYVAAVRSQLYERCLPLATAGLRVEAAYEGSESGLVGAAELAIIHLLSQPTLNVRFSMPVIE</sequence>
<proteinExistence type="inferred from homology"/>
<dbReference type="InterPro" id="IPR011991">
    <property type="entry name" value="ArsR-like_HTH"/>
</dbReference>
<dbReference type="InterPro" id="IPR036390">
    <property type="entry name" value="WH_DNA-bd_sf"/>
</dbReference>
<dbReference type="InterPro" id="IPR043129">
    <property type="entry name" value="ATPase_NBD"/>
</dbReference>
<dbReference type="Pfam" id="PF00480">
    <property type="entry name" value="ROK"/>
    <property type="match status" value="1"/>
</dbReference>
<dbReference type="Proteomes" id="UP000062833">
    <property type="component" value="Chromosome"/>
</dbReference>
<evidence type="ECO:0000313" key="4">
    <source>
        <dbReference type="Proteomes" id="UP000062833"/>
    </source>
</evidence>
<dbReference type="Pfam" id="PF12802">
    <property type="entry name" value="MarR_2"/>
    <property type="match status" value="1"/>
</dbReference>
<dbReference type="AlphaFoldDB" id="A0A0M5LWW6"/>
<dbReference type="InterPro" id="IPR000835">
    <property type="entry name" value="HTH_MarR-typ"/>
</dbReference>
<evidence type="ECO:0000256" key="1">
    <source>
        <dbReference type="ARBA" id="ARBA00006479"/>
    </source>
</evidence>
<dbReference type="KEGG" id="aaq:AOC05_00765"/>
<accession>A0A0M5LWW6</accession>
<dbReference type="GO" id="GO:0003700">
    <property type="term" value="F:DNA-binding transcription factor activity"/>
    <property type="evidence" value="ECO:0007669"/>
    <property type="project" value="InterPro"/>
</dbReference>
<organism evidence="3 4">
    <name type="scientific">Arthrobacter alpinus</name>
    <dbReference type="NCBI Taxonomy" id="656366"/>
    <lineage>
        <taxon>Bacteria</taxon>
        <taxon>Bacillati</taxon>
        <taxon>Actinomycetota</taxon>
        <taxon>Actinomycetes</taxon>
        <taxon>Micrococcales</taxon>
        <taxon>Micrococcaceae</taxon>
        <taxon>Arthrobacter</taxon>
    </lineage>
</organism>
<evidence type="ECO:0000313" key="3">
    <source>
        <dbReference type="EMBL" id="ALE91232.1"/>
    </source>
</evidence>
<name>A0A0M5LWW6_9MICC</name>
<feature type="domain" description="HTH marR-type" evidence="2">
    <location>
        <begin position="7"/>
        <end position="49"/>
    </location>
</feature>
<dbReference type="PANTHER" id="PTHR18964:SF173">
    <property type="entry name" value="GLUCOKINASE"/>
    <property type="match status" value="1"/>
</dbReference>
<gene>
    <name evidence="3" type="ORF">AOC05_00765</name>
</gene>
<reference evidence="4" key="1">
    <citation type="submission" date="2015-09" db="EMBL/GenBank/DDBJ databases">
        <title>Complete genome of Arthrobacter alpinus strain R3.8.</title>
        <authorList>
            <person name="See-Too W.S."/>
            <person name="Chan K.G."/>
        </authorList>
    </citation>
    <scope>NUCLEOTIDE SEQUENCE [LARGE SCALE GENOMIC DNA]</scope>
    <source>
        <strain evidence="4">R3.8</strain>
    </source>
</reference>
<dbReference type="PATRIC" id="fig|656366.3.peg.166"/>